<evidence type="ECO:0000259" key="13">
    <source>
        <dbReference type="Pfam" id="PF00593"/>
    </source>
</evidence>
<dbReference type="InterPro" id="IPR036942">
    <property type="entry name" value="Beta-barrel_TonB_sf"/>
</dbReference>
<name>A0A1S9PME2_9SPHI</name>
<dbReference type="OrthoDB" id="9762903at2"/>
<dbReference type="InterPro" id="IPR037066">
    <property type="entry name" value="Plug_dom_sf"/>
</dbReference>
<reference evidence="15 16" key="1">
    <citation type="submission" date="2016-07" db="EMBL/GenBank/DDBJ databases">
        <title>Genomic analysis of zinc-resistant bacterium Mucilaginibacter pedocola TBZ30.</title>
        <authorList>
            <person name="Huang J."/>
            <person name="Tang J."/>
        </authorList>
    </citation>
    <scope>NUCLEOTIDE SEQUENCE [LARGE SCALE GENOMIC DNA]</scope>
    <source>
        <strain evidence="15 16">TBZ30</strain>
    </source>
</reference>
<keyword evidence="7 10" id="KW-0472">Membrane</keyword>
<evidence type="ECO:0000256" key="5">
    <source>
        <dbReference type="ARBA" id="ARBA00022729"/>
    </source>
</evidence>
<comment type="subcellular location">
    <subcellularLocation>
        <location evidence="1 10">Cell outer membrane</location>
        <topology evidence="1 10">Multi-pass membrane protein</topology>
    </subcellularLocation>
</comment>
<dbReference type="Gene3D" id="2.170.130.10">
    <property type="entry name" value="TonB-dependent receptor, plug domain"/>
    <property type="match status" value="1"/>
</dbReference>
<gene>
    <name evidence="15" type="ORF">BC343_03480</name>
</gene>
<keyword evidence="2 10" id="KW-0813">Transport</keyword>
<evidence type="ECO:0000256" key="11">
    <source>
        <dbReference type="RuleBase" id="RU003357"/>
    </source>
</evidence>
<dbReference type="Gene3D" id="2.40.170.20">
    <property type="entry name" value="TonB-dependent receptor, beta-barrel domain"/>
    <property type="match status" value="1"/>
</dbReference>
<evidence type="ECO:0000256" key="9">
    <source>
        <dbReference type="ARBA" id="ARBA00023237"/>
    </source>
</evidence>
<dbReference type="Pfam" id="PF07715">
    <property type="entry name" value="Plug"/>
    <property type="match status" value="1"/>
</dbReference>
<evidence type="ECO:0000256" key="12">
    <source>
        <dbReference type="SAM" id="SignalP"/>
    </source>
</evidence>
<keyword evidence="5 12" id="KW-0732">Signal</keyword>
<sequence length="673" mass="75044">MQKLYPVFYNISSFAKRACLLLPLTFCMKAHAQSDTTKKLKQVDIKATVAPGLQTITPAQQFNAKDIARYSAFNVADAVRNFAGVNIKDYGGIGGLKTVSVRSLGAAHTAVMFDGIQVNDAQAGQIDLSKFNLANVQQITLYNGQPSALLQPARAFASASVLDIRSVKPELTLDKPYKITLGVKGGSFGLVNPTLQWQQRISNNWDAVVNANYINANGCYKYKVDGDRSDTLAIRRNSDVKSVQTDAAIYWAKTDSNKFTARINYYNADRGLPGAVIYYNPQTGQRLENDDIFAQATYQKIWASSLSILVNTKASQLKTHYLDPNFLNAQGKLDQHYKQREFYQSAAVAYQLMDNWQVSYSADVSIAKVDADIYNYAYPSRTTLLNVLASKFTTGNWEFDGNLLQSNIYESVETGTASKGQSVLTPTLMASVSPFGSANFKLRAFYKSVFRMPTLDELYFFAFVPRTIKPESAKQYNLGLTWNKNLSNLLEYIVLNIDAYYNNVSNKIIAIPNQNPVVFSYSNLGKVNIKGIDIGIKTQTQTVNGFTGYLTANYTYQQAQDVTNPSSSSYLNQIPYTPKHTVAANTGISYNKLGLYYNYILSSDRYYTVNNQPEYLVPGYSISDVSATYTFKLNRLPVQAAAEINNLYNKNYAVVRSFPMPGRSYRLSIQISI</sequence>
<organism evidence="15 16">
    <name type="scientific">Mucilaginibacter pedocola</name>
    <dbReference type="NCBI Taxonomy" id="1792845"/>
    <lineage>
        <taxon>Bacteria</taxon>
        <taxon>Pseudomonadati</taxon>
        <taxon>Bacteroidota</taxon>
        <taxon>Sphingobacteriia</taxon>
        <taxon>Sphingobacteriales</taxon>
        <taxon>Sphingobacteriaceae</taxon>
        <taxon>Mucilaginibacter</taxon>
    </lineage>
</organism>
<keyword evidence="8" id="KW-0675">Receptor</keyword>
<dbReference type="EMBL" id="MBTF01000001">
    <property type="protein sequence ID" value="OOQ62124.1"/>
    <property type="molecule type" value="Genomic_DNA"/>
</dbReference>
<feature type="chain" id="PRO_5012865646" description="Ligand-gated channel protein" evidence="12">
    <location>
        <begin position="33"/>
        <end position="673"/>
    </location>
</feature>
<dbReference type="InterPro" id="IPR039426">
    <property type="entry name" value="TonB-dep_rcpt-like"/>
</dbReference>
<evidence type="ECO:0000259" key="14">
    <source>
        <dbReference type="Pfam" id="PF07715"/>
    </source>
</evidence>
<comment type="similarity">
    <text evidence="10 11">Belongs to the TonB-dependent receptor family.</text>
</comment>
<dbReference type="Pfam" id="PF00593">
    <property type="entry name" value="TonB_dep_Rec_b-barrel"/>
    <property type="match status" value="1"/>
</dbReference>
<comment type="caution">
    <text evidence="15">The sequence shown here is derived from an EMBL/GenBank/DDBJ whole genome shotgun (WGS) entry which is preliminary data.</text>
</comment>
<evidence type="ECO:0000313" key="16">
    <source>
        <dbReference type="Proteomes" id="UP000189739"/>
    </source>
</evidence>
<evidence type="ECO:0000256" key="2">
    <source>
        <dbReference type="ARBA" id="ARBA00022448"/>
    </source>
</evidence>
<evidence type="ECO:0000256" key="1">
    <source>
        <dbReference type="ARBA" id="ARBA00004571"/>
    </source>
</evidence>
<feature type="signal peptide" evidence="12">
    <location>
        <begin position="1"/>
        <end position="32"/>
    </location>
</feature>
<evidence type="ECO:0000256" key="3">
    <source>
        <dbReference type="ARBA" id="ARBA00022452"/>
    </source>
</evidence>
<evidence type="ECO:0000256" key="8">
    <source>
        <dbReference type="ARBA" id="ARBA00023170"/>
    </source>
</evidence>
<dbReference type="InterPro" id="IPR012910">
    <property type="entry name" value="Plug_dom"/>
</dbReference>
<dbReference type="Proteomes" id="UP000189739">
    <property type="component" value="Unassembled WGS sequence"/>
</dbReference>
<keyword evidence="6 11" id="KW-0798">TonB box</keyword>
<evidence type="ECO:0000256" key="6">
    <source>
        <dbReference type="ARBA" id="ARBA00023077"/>
    </source>
</evidence>
<feature type="domain" description="TonB-dependent receptor plug" evidence="14">
    <location>
        <begin position="55"/>
        <end position="150"/>
    </location>
</feature>
<evidence type="ECO:0000313" key="15">
    <source>
        <dbReference type="EMBL" id="OOQ62124.1"/>
    </source>
</evidence>
<keyword evidence="9 10" id="KW-0998">Cell outer membrane</keyword>
<dbReference type="STRING" id="1792845.BC343_03480"/>
<dbReference type="GO" id="GO:0015344">
    <property type="term" value="F:siderophore uptake transmembrane transporter activity"/>
    <property type="evidence" value="ECO:0007669"/>
    <property type="project" value="TreeGrafter"/>
</dbReference>
<evidence type="ECO:0008006" key="17">
    <source>
        <dbReference type="Google" id="ProtNLM"/>
    </source>
</evidence>
<dbReference type="AlphaFoldDB" id="A0A1S9PME2"/>
<keyword evidence="16" id="KW-1185">Reference proteome</keyword>
<dbReference type="PANTHER" id="PTHR30069">
    <property type="entry name" value="TONB-DEPENDENT OUTER MEMBRANE RECEPTOR"/>
    <property type="match status" value="1"/>
</dbReference>
<dbReference type="InterPro" id="IPR000531">
    <property type="entry name" value="Beta-barrel_TonB"/>
</dbReference>
<dbReference type="SUPFAM" id="SSF56935">
    <property type="entry name" value="Porins"/>
    <property type="match status" value="1"/>
</dbReference>
<evidence type="ECO:0000256" key="10">
    <source>
        <dbReference type="PROSITE-ProRule" id="PRU01360"/>
    </source>
</evidence>
<evidence type="ECO:0000256" key="4">
    <source>
        <dbReference type="ARBA" id="ARBA00022692"/>
    </source>
</evidence>
<dbReference type="GO" id="GO:0044718">
    <property type="term" value="P:siderophore transmembrane transport"/>
    <property type="evidence" value="ECO:0007669"/>
    <property type="project" value="TreeGrafter"/>
</dbReference>
<keyword evidence="4 10" id="KW-0812">Transmembrane</keyword>
<protein>
    <recommendedName>
        <fullName evidence="17">Ligand-gated channel protein</fullName>
    </recommendedName>
</protein>
<keyword evidence="3 10" id="KW-1134">Transmembrane beta strand</keyword>
<dbReference type="PROSITE" id="PS52016">
    <property type="entry name" value="TONB_DEPENDENT_REC_3"/>
    <property type="match status" value="1"/>
</dbReference>
<dbReference type="PANTHER" id="PTHR30069:SF29">
    <property type="entry name" value="HEMOGLOBIN AND HEMOGLOBIN-HAPTOGLOBIN-BINDING PROTEIN 1-RELATED"/>
    <property type="match status" value="1"/>
</dbReference>
<dbReference type="GO" id="GO:0009279">
    <property type="term" value="C:cell outer membrane"/>
    <property type="evidence" value="ECO:0007669"/>
    <property type="project" value="UniProtKB-SubCell"/>
</dbReference>
<evidence type="ECO:0000256" key="7">
    <source>
        <dbReference type="ARBA" id="ARBA00023136"/>
    </source>
</evidence>
<proteinExistence type="inferred from homology"/>
<dbReference type="RefSeq" id="WP_078346320.1">
    <property type="nucleotide sequence ID" value="NZ_MBTF01000001.1"/>
</dbReference>
<accession>A0A1S9PME2</accession>
<feature type="domain" description="TonB-dependent receptor-like beta-barrel" evidence="13">
    <location>
        <begin position="409"/>
        <end position="647"/>
    </location>
</feature>